<reference evidence="5" key="1">
    <citation type="submission" date="2025-05" db="UniProtKB">
        <authorList>
            <consortium name="RefSeq"/>
        </authorList>
    </citation>
    <scope>NUCLEOTIDE SEQUENCE [LARGE SCALE GENOMIC DNA]</scope>
</reference>
<feature type="region of interest" description="Disordered" evidence="4">
    <location>
        <begin position="243"/>
        <end position="285"/>
    </location>
</feature>
<dbReference type="Pfam" id="PF15233">
    <property type="entry name" value="SYCE1"/>
    <property type="match status" value="1"/>
</dbReference>
<accession>A0ABM3WX35</accession>
<keyword evidence="2" id="KW-0175">Coiled coil</keyword>
<evidence type="ECO:0000256" key="1">
    <source>
        <dbReference type="ARBA" id="ARBA00010094"/>
    </source>
</evidence>
<reference evidence="6" key="2">
    <citation type="submission" date="2025-08" db="UniProtKB">
        <authorList>
            <consortium name="RefSeq"/>
        </authorList>
    </citation>
    <scope>IDENTIFICATION</scope>
</reference>
<gene>
    <name evidence="6" type="primary">SYCE1L</name>
</gene>
<dbReference type="InterPro" id="IPR026676">
    <property type="entry name" value="SYCE1"/>
</dbReference>
<evidence type="ECO:0000256" key="3">
    <source>
        <dbReference type="ARBA" id="ARBA00023254"/>
    </source>
</evidence>
<evidence type="ECO:0000313" key="5">
    <source>
        <dbReference type="Proteomes" id="UP001652624"/>
    </source>
</evidence>
<protein>
    <submittedName>
        <fullName evidence="6">Synaptonemal complex central element protein 1-like isoform X1</fullName>
    </submittedName>
</protein>
<feature type="compositionally biased region" description="Basic residues" evidence="4">
    <location>
        <begin position="247"/>
        <end position="256"/>
    </location>
</feature>
<dbReference type="RefSeq" id="XP_060041120.1">
    <property type="nucleotide sequence ID" value="XM_060185137.1"/>
</dbReference>
<dbReference type="PANTHER" id="PTHR21731">
    <property type="entry name" value="SYNAPTONEMAL COMPLEX CENTRAL ELEMENT PROTEIN 1-LIKE"/>
    <property type="match status" value="1"/>
</dbReference>
<feature type="region of interest" description="Disordered" evidence="4">
    <location>
        <begin position="210"/>
        <end position="229"/>
    </location>
</feature>
<feature type="compositionally biased region" description="Polar residues" evidence="4">
    <location>
        <begin position="257"/>
        <end position="274"/>
    </location>
</feature>
<feature type="region of interest" description="Disordered" evidence="4">
    <location>
        <begin position="1"/>
        <end position="28"/>
    </location>
</feature>
<dbReference type="GeneID" id="103107835"/>
<proteinExistence type="inferred from homology"/>
<keyword evidence="5" id="KW-1185">Reference proteome</keyword>
<comment type="similarity">
    <text evidence="1">Belongs to the SYCE family.</text>
</comment>
<dbReference type="PANTHER" id="PTHR21731:SF1">
    <property type="entry name" value="SYNAPTONEMAL COMPLEX CENTRAL ELEMENT PROTEIN 1-LIKE"/>
    <property type="match status" value="1"/>
</dbReference>
<name>A0ABM3WX35_ERIEU</name>
<organism evidence="5 6">
    <name type="scientific">Erinaceus europaeus</name>
    <name type="common">Western European hedgehog</name>
    <dbReference type="NCBI Taxonomy" id="9365"/>
    <lineage>
        <taxon>Eukaryota</taxon>
        <taxon>Metazoa</taxon>
        <taxon>Chordata</taxon>
        <taxon>Craniata</taxon>
        <taxon>Vertebrata</taxon>
        <taxon>Euteleostomi</taxon>
        <taxon>Mammalia</taxon>
        <taxon>Eutheria</taxon>
        <taxon>Laurasiatheria</taxon>
        <taxon>Eulipotyphla</taxon>
        <taxon>Erinaceidae</taxon>
        <taxon>Erinaceinae</taxon>
        <taxon>Erinaceus</taxon>
    </lineage>
</organism>
<evidence type="ECO:0000256" key="2">
    <source>
        <dbReference type="ARBA" id="ARBA00023054"/>
    </source>
</evidence>
<keyword evidence="3" id="KW-0469">Meiosis</keyword>
<evidence type="ECO:0000256" key="4">
    <source>
        <dbReference type="SAM" id="MobiDB-lite"/>
    </source>
</evidence>
<dbReference type="Proteomes" id="UP001652624">
    <property type="component" value="Chromosome 2"/>
</dbReference>
<sequence>MAGEMKPQKTEPPGVMEEVEGQNKSSKKTEDLLAIVKKLLKEGSLAPQIEDQINRINELQQAKKKSGELGEAQALWETVHRELDSLNEEKLHLEEVLSKKQEALQILQLHCQRKRSETQRNHMSPENVEDMPIQNSQITDSLPQSAQGLHVGKQLEDLKGQQKDIWEFQQMLQHRLAWEIRALQGSQEQLLTEENQARAKLLELERQLCSPPEVETPQPDTKAAPADDESLTVDSLKTTLGSLASAQRRRRRRRRTCSQGCTDTPIATSLQSPAGNKRGGFGLSSSSLTDSVLQKALGWPAV</sequence>
<evidence type="ECO:0000313" key="6">
    <source>
        <dbReference type="RefSeq" id="XP_060041120.1"/>
    </source>
</evidence>